<comment type="caution">
    <text evidence="2">The sequence shown here is derived from an EMBL/GenBank/DDBJ whole genome shotgun (WGS) entry which is preliminary data.</text>
</comment>
<reference evidence="2" key="1">
    <citation type="submission" date="2021-02" db="EMBL/GenBank/DDBJ databases">
        <authorList>
            <person name="Dougan E. K."/>
            <person name="Rhodes N."/>
            <person name="Thang M."/>
            <person name="Chan C."/>
        </authorList>
    </citation>
    <scope>NUCLEOTIDE SEQUENCE</scope>
</reference>
<dbReference type="Proteomes" id="UP000601435">
    <property type="component" value="Unassembled WGS sequence"/>
</dbReference>
<organism evidence="2 3">
    <name type="scientific">Symbiodinium necroappetens</name>
    <dbReference type="NCBI Taxonomy" id="1628268"/>
    <lineage>
        <taxon>Eukaryota</taxon>
        <taxon>Sar</taxon>
        <taxon>Alveolata</taxon>
        <taxon>Dinophyceae</taxon>
        <taxon>Suessiales</taxon>
        <taxon>Symbiodiniaceae</taxon>
        <taxon>Symbiodinium</taxon>
    </lineage>
</organism>
<feature type="domain" description="DUF3638" evidence="1">
    <location>
        <begin position="119"/>
        <end position="232"/>
    </location>
</feature>
<evidence type="ECO:0000259" key="1">
    <source>
        <dbReference type="Pfam" id="PF12340"/>
    </source>
</evidence>
<keyword evidence="3" id="KW-1185">Reference proteome</keyword>
<accession>A0A812VIR7</accession>
<gene>
    <name evidence="2" type="primary">CML12</name>
    <name evidence="2" type="ORF">SNEC2469_LOCUS17611</name>
</gene>
<proteinExistence type="predicted"/>
<name>A0A812VIR7_9DINO</name>
<dbReference type="Pfam" id="PF12340">
    <property type="entry name" value="DUF3638"/>
    <property type="match status" value="1"/>
</dbReference>
<dbReference type="OrthoDB" id="418031at2759"/>
<evidence type="ECO:0000313" key="3">
    <source>
        <dbReference type="Proteomes" id="UP000601435"/>
    </source>
</evidence>
<dbReference type="InterPro" id="IPR022099">
    <property type="entry name" value="DUF3638"/>
</dbReference>
<dbReference type="AlphaFoldDB" id="A0A812VIR7"/>
<protein>
    <submittedName>
        <fullName evidence="2">CML12 protein</fullName>
    </submittedName>
</protein>
<evidence type="ECO:0000313" key="2">
    <source>
        <dbReference type="EMBL" id="CAE7622873.1"/>
    </source>
</evidence>
<dbReference type="EMBL" id="CAJNJA010029253">
    <property type="protein sequence ID" value="CAE7622873.1"/>
    <property type="molecule type" value="Genomic_DNA"/>
</dbReference>
<sequence length="576" mass="64515">MPRSQETSSSSASALRALQLKAGLAPRLDFCGLLRLWMAEQGGEILCKHGVDEDKVLGLVADSLVLQVRAAQCACALRALRAEDGRSAELKTKAAADEVAKERHYLAPNPCGVGFVLDPRLLAVEFLFGIMLRETQVEVLRAFLQGKEDSWVHQMLMGGGKTCVIAPISAALLATPSRLFVAIVPSSLLTFSRSQLRARLCNPCLGVPVLTFDFSRETRVTSQLLHRLQHARRKRSAVCASPQSIKLPAEHFQYGCHTSTFLGRGTCPASAMAPVEEITTTEVDGVCHDVCRIMAKFLNSKSPPSPPQSDEEGLLLPDWKKEQAVQYFQHNLVIDDKFHSNWSRTRSELCLAHFRRLVDSWHPGKKDFWKQCRDFCKEWAGWQSGPPVCRPLSAGRLNNYLTHLARGSDAQEIIPSPEMLAAVDRFGIRVTDIRLTSESIFKFCRDWTGLDWRADHASDPCPWPVPQAFNGLLCSWKLFAQARGHNRVYLNPPWSHLDLWLRKAAMEYATGLQILIVVPRWTEESCISTLTSAQYSLRFVSRPLSLKTRRMWDAEFAHPTSGKAMAPLDVTLIWMV</sequence>